<feature type="repeat" description="ANK" evidence="3">
    <location>
        <begin position="722"/>
        <end position="762"/>
    </location>
</feature>
<evidence type="ECO:0000313" key="6">
    <source>
        <dbReference type="EMBL" id="KAJ5073734.1"/>
    </source>
</evidence>
<evidence type="ECO:0000313" key="7">
    <source>
        <dbReference type="Proteomes" id="UP001149090"/>
    </source>
</evidence>
<dbReference type="SMART" id="SM00225">
    <property type="entry name" value="BTB"/>
    <property type="match status" value="1"/>
</dbReference>
<evidence type="ECO:0000256" key="4">
    <source>
        <dbReference type="SAM" id="MobiDB-lite"/>
    </source>
</evidence>
<feature type="repeat" description="ANK" evidence="3">
    <location>
        <begin position="797"/>
        <end position="831"/>
    </location>
</feature>
<evidence type="ECO:0000259" key="5">
    <source>
        <dbReference type="PROSITE" id="PS50097"/>
    </source>
</evidence>
<dbReference type="InterPro" id="IPR036770">
    <property type="entry name" value="Ankyrin_rpt-contain_sf"/>
</dbReference>
<dbReference type="SUPFAM" id="SSF54695">
    <property type="entry name" value="POZ domain"/>
    <property type="match status" value="1"/>
</dbReference>
<keyword evidence="7" id="KW-1185">Reference proteome</keyword>
<organism evidence="6 7">
    <name type="scientific">Anaeramoeba ignava</name>
    <name type="common">Anaerobic marine amoeba</name>
    <dbReference type="NCBI Taxonomy" id="1746090"/>
    <lineage>
        <taxon>Eukaryota</taxon>
        <taxon>Metamonada</taxon>
        <taxon>Anaeramoebidae</taxon>
        <taxon>Anaeramoeba</taxon>
    </lineage>
</organism>
<protein>
    <submittedName>
        <fullName evidence="6">Ankyrin repeat ph and sec7 domain containing protein secg-related</fullName>
    </submittedName>
</protein>
<dbReference type="PROSITE" id="PS50297">
    <property type="entry name" value="ANK_REP_REGION"/>
    <property type="match status" value="9"/>
</dbReference>
<feature type="repeat" description="ANK" evidence="3">
    <location>
        <begin position="61"/>
        <end position="94"/>
    </location>
</feature>
<dbReference type="EMBL" id="JAPDFW010000072">
    <property type="protein sequence ID" value="KAJ5073734.1"/>
    <property type="molecule type" value="Genomic_DNA"/>
</dbReference>
<evidence type="ECO:0000256" key="2">
    <source>
        <dbReference type="ARBA" id="ARBA00023043"/>
    </source>
</evidence>
<dbReference type="SMART" id="SM00248">
    <property type="entry name" value="ANK"/>
    <property type="match status" value="29"/>
</dbReference>
<dbReference type="PROSITE" id="PS50097">
    <property type="entry name" value="BTB"/>
    <property type="match status" value="1"/>
</dbReference>
<dbReference type="InterPro" id="IPR002110">
    <property type="entry name" value="Ankyrin_rpt"/>
</dbReference>
<dbReference type="PANTHER" id="PTHR24198">
    <property type="entry name" value="ANKYRIN REPEAT AND PROTEIN KINASE DOMAIN-CONTAINING PROTEIN"/>
    <property type="match status" value="1"/>
</dbReference>
<dbReference type="Proteomes" id="UP001149090">
    <property type="component" value="Unassembled WGS sequence"/>
</dbReference>
<dbReference type="Pfam" id="PF00651">
    <property type="entry name" value="BTB"/>
    <property type="match status" value="1"/>
</dbReference>
<comment type="caution">
    <text evidence="6">The sequence shown here is derived from an EMBL/GenBank/DDBJ whole genome shotgun (WGS) entry which is preliminary data.</text>
</comment>
<dbReference type="InterPro" id="IPR011333">
    <property type="entry name" value="SKP1/BTB/POZ_sf"/>
</dbReference>
<gene>
    <name evidence="6" type="ORF">M0811_08298</name>
</gene>
<keyword evidence="2 3" id="KW-0040">ANK repeat</keyword>
<feature type="repeat" description="ANK" evidence="3">
    <location>
        <begin position="1094"/>
        <end position="1127"/>
    </location>
</feature>
<feature type="repeat" description="ANK" evidence="3">
    <location>
        <begin position="763"/>
        <end position="796"/>
    </location>
</feature>
<evidence type="ECO:0000256" key="1">
    <source>
        <dbReference type="ARBA" id="ARBA00022737"/>
    </source>
</evidence>
<accession>A0A9Q0RB43</accession>
<name>A0A9Q0RB43_ANAIG</name>
<dbReference type="Gene3D" id="1.25.40.20">
    <property type="entry name" value="Ankyrin repeat-containing domain"/>
    <property type="match status" value="6"/>
</dbReference>
<feature type="repeat" description="ANK" evidence="3">
    <location>
        <begin position="95"/>
        <end position="128"/>
    </location>
</feature>
<feature type="repeat" description="ANK" evidence="3">
    <location>
        <begin position="614"/>
        <end position="647"/>
    </location>
</feature>
<feature type="repeat" description="ANK" evidence="3">
    <location>
        <begin position="163"/>
        <end position="195"/>
    </location>
</feature>
<sequence>MNLFQLVLSDDIEKIKNFTEDVNIKDKEEKTPLHYSCAKNNYEISLILLEKKAKCQIYDKEKKTPFHELFQNPPNQKLIELLLKYGADINAQDKNGKIALNYAIEKKYDSEIVSFLIAKGSDIKLRDKKGSKLIHHLCSKMYDIELLKMMLYNPKQITICDRFGNTPLHISCMNSNTPYVKYLLEKGSKVNELNIEHKTALHLACESENPQMDIISLLIKYKANANIRDSKTNLPIHYLVRTTQNPDTIKFLLENEAYLSKDNELGNMLVDACRYNDNPQIIDLLIKRGQSCGNFSFFYSHSPLFWACTKHCNPKIIRMLLENGADPDSRTIIGKSPLQAACQNSANLESIKTLVSFGADPFSVLASSHQNVIHFAAENPEGKKIIEYLIEIGVDPHIRDSQNQGILHYISGHSGSLEVARFAVEQLHLDVNAITISNKTPLHLACEKNMSKELIDFLLDSKADIHIKDSRNYTPAVYEIMGLQRLDVLERLIDDKVKQNFIDSIHSNIVFPRIFQPHYGFIKEEVAKYLVEQFVDLGWKDNYQKTPLNYAVRHDTSVDILKLFINEKVDLGAEFVFFHSRNTVLSVAFRRMCDYDVLKYLIRREIDLNFLDSRNMNYLHLACKHKVDEEIIGLLIDAGIGINSLDEQNQTPLHHYLSSISQKPEMRIVRFLVEERKADLKLITSQNNSMLHCALIGYPNYEIIKYILDHNGNDLINQKNISHQSPLHLLCYNRKFLRDKKESIKVLKLLIDNGAKINQKDREQNTPLHLVCKRLTHISIIKFLIKSGARVNQTNISNQTALHFVASLTSLASKKLKLLCDSGAEIDITDSFGNLPLHYYLKQSPLIEDVKLLCNSKIINRADRTQRTPLHIACQSFANADILEYLLNQGASVNVQCALGKTPLLYLDWTFTNPNVVKMFLKAGANFNAEDKAKATPYMQCMSQGDFETIKFLDSVSQRVYLPFLDSPFFSVQKIKFLIQSKIIDLNTTIDKESIFSHFIRKGIFFRILEFTGFSIKSFEPLPDLDSVFHEAFIQDLHNDFYKKLFIHFGKQDLNHPNKYTQTPLHLASSISNKLSVYELLIKHGSDIKALDNRKRNALHYACVYNLNTSVIQYLIDSGSDINAVDDLHKTPLIYCIELRNERNADCLLSNGAKIDFPSEKTPLHFACFNRDLRMTQILLCYNSQIDNLPIETFTNEIKEIFRFHFSICKDMLNLLERQELTDLVVKSIGGDFQIHSLIIQMRMLPNVLSLWERENQMQKILRVLSKHEKEEVRIFLEFIYSGLISKTSVLELLTNPNPYLNQNLNSNSNSNSNPNENENENENSNQNSFNSQKNFEIIKNILKEIYPNPEIWIEKKKGRNGLINDLKILYEKNESKNFIINVENDNEIKPIKVDKIILIARSEVFRGMFLSVEDDSNQVKDYSGKSYQTIQKFIHFLYLDDVDISDAIFEEFEDIIDYYQLNEQSRMRILLDQHYYIKSNLNKKDN</sequence>
<dbReference type="SUPFAM" id="SSF48403">
    <property type="entry name" value="Ankyrin repeat"/>
    <property type="match status" value="5"/>
</dbReference>
<keyword evidence="1" id="KW-0677">Repeat</keyword>
<proteinExistence type="predicted"/>
<evidence type="ECO:0000256" key="3">
    <source>
        <dbReference type="PROSITE-ProRule" id="PRU00023"/>
    </source>
</evidence>
<dbReference type="Pfam" id="PF13637">
    <property type="entry name" value="Ank_4"/>
    <property type="match status" value="1"/>
</dbReference>
<dbReference type="Pfam" id="PF12796">
    <property type="entry name" value="Ank_2"/>
    <property type="match status" value="7"/>
</dbReference>
<dbReference type="PROSITE" id="PS50088">
    <property type="entry name" value="ANK_REPEAT"/>
    <property type="match status" value="15"/>
</dbReference>
<feature type="repeat" description="ANK" evidence="3">
    <location>
        <begin position="299"/>
        <end position="332"/>
    </location>
</feature>
<dbReference type="Gene3D" id="3.30.710.10">
    <property type="entry name" value="Potassium Channel Kv1.1, Chain A"/>
    <property type="match status" value="1"/>
</dbReference>
<feature type="repeat" description="ANK" evidence="3">
    <location>
        <begin position="368"/>
        <end position="401"/>
    </location>
</feature>
<dbReference type="PANTHER" id="PTHR24198:SF165">
    <property type="entry name" value="ANKYRIN REPEAT-CONTAINING PROTEIN-RELATED"/>
    <property type="match status" value="1"/>
</dbReference>
<dbReference type="InterPro" id="IPR000210">
    <property type="entry name" value="BTB/POZ_dom"/>
</dbReference>
<feature type="repeat" description="ANK" evidence="3">
    <location>
        <begin position="437"/>
        <end position="470"/>
    </location>
</feature>
<feature type="domain" description="BTB" evidence="5">
    <location>
        <begin position="1377"/>
        <end position="1447"/>
    </location>
</feature>
<feature type="repeat" description="ANK" evidence="3">
    <location>
        <begin position="865"/>
        <end position="898"/>
    </location>
</feature>
<reference evidence="6" key="1">
    <citation type="submission" date="2022-10" db="EMBL/GenBank/DDBJ databases">
        <title>Novel sulphate-reducing endosymbionts in the free-living metamonad Anaeramoeba.</title>
        <authorList>
            <person name="Jerlstrom-Hultqvist J."/>
            <person name="Cepicka I."/>
            <person name="Gallot-Lavallee L."/>
            <person name="Salas-Leiva D."/>
            <person name="Curtis B.A."/>
            <person name="Zahonova K."/>
            <person name="Pipaliya S."/>
            <person name="Dacks J."/>
            <person name="Roger A.J."/>
        </authorList>
    </citation>
    <scope>NUCLEOTIDE SEQUENCE</scope>
    <source>
        <strain evidence="6">BMAN</strain>
    </source>
</reference>
<feature type="repeat" description="ANK" evidence="3">
    <location>
        <begin position="28"/>
        <end position="60"/>
    </location>
</feature>
<feature type="region of interest" description="Disordered" evidence="4">
    <location>
        <begin position="1302"/>
        <end position="1330"/>
    </location>
</feature>
<dbReference type="CDD" id="cd18186">
    <property type="entry name" value="BTB_POZ_ZBTB_KLHL-like"/>
    <property type="match status" value="1"/>
</dbReference>
<feature type="repeat" description="ANK" evidence="3">
    <location>
        <begin position="1060"/>
        <end position="1093"/>
    </location>
</feature>
<dbReference type="PRINTS" id="PR01415">
    <property type="entry name" value="ANKYRIN"/>
</dbReference>
<feature type="repeat" description="ANK" evidence="3">
    <location>
        <begin position="196"/>
        <end position="230"/>
    </location>
</feature>